<evidence type="ECO:0000313" key="3">
    <source>
        <dbReference type="Proteomes" id="UP001500037"/>
    </source>
</evidence>
<comment type="caution">
    <text evidence="2">The sequence shown here is derived from an EMBL/GenBank/DDBJ whole genome shotgun (WGS) entry which is preliminary data.</text>
</comment>
<evidence type="ECO:0000256" key="1">
    <source>
        <dbReference type="SAM" id="MobiDB-lite"/>
    </source>
</evidence>
<proteinExistence type="predicted"/>
<dbReference type="RefSeq" id="WP_344446622.1">
    <property type="nucleotide sequence ID" value="NZ_BAAALF010000268.1"/>
</dbReference>
<feature type="region of interest" description="Disordered" evidence="1">
    <location>
        <begin position="1"/>
        <end position="38"/>
    </location>
</feature>
<gene>
    <name evidence="2" type="ORF">GCM10009665_73770</name>
</gene>
<name>A0ABP4DQD6_9ACTN</name>
<protein>
    <submittedName>
        <fullName evidence="2">Uncharacterized protein</fullName>
    </submittedName>
</protein>
<sequence length="49" mass="5523">MEREGGATVESGVRPEQVQRRIGEEVEPADPFDPFDRGDTEWYAVLGED</sequence>
<organism evidence="2 3">
    <name type="scientific">Kitasatospora nipponensis</name>
    <dbReference type="NCBI Taxonomy" id="258049"/>
    <lineage>
        <taxon>Bacteria</taxon>
        <taxon>Bacillati</taxon>
        <taxon>Actinomycetota</taxon>
        <taxon>Actinomycetes</taxon>
        <taxon>Kitasatosporales</taxon>
        <taxon>Streptomycetaceae</taxon>
        <taxon>Kitasatospora</taxon>
    </lineage>
</organism>
<dbReference type="EMBL" id="BAAALF010000268">
    <property type="protein sequence ID" value="GAA1068857.1"/>
    <property type="molecule type" value="Genomic_DNA"/>
</dbReference>
<reference evidence="3" key="1">
    <citation type="journal article" date="2019" name="Int. J. Syst. Evol. Microbiol.">
        <title>The Global Catalogue of Microorganisms (GCM) 10K type strain sequencing project: providing services to taxonomists for standard genome sequencing and annotation.</title>
        <authorList>
            <consortium name="The Broad Institute Genomics Platform"/>
            <consortium name="The Broad Institute Genome Sequencing Center for Infectious Disease"/>
            <person name="Wu L."/>
            <person name="Ma J."/>
        </authorList>
    </citation>
    <scope>NUCLEOTIDE SEQUENCE [LARGE SCALE GENOMIC DNA]</scope>
    <source>
        <strain evidence="3">JCM 13004</strain>
    </source>
</reference>
<keyword evidence="3" id="KW-1185">Reference proteome</keyword>
<accession>A0ABP4DQD6</accession>
<evidence type="ECO:0000313" key="2">
    <source>
        <dbReference type="EMBL" id="GAA1068857.1"/>
    </source>
</evidence>
<dbReference type="Proteomes" id="UP001500037">
    <property type="component" value="Unassembled WGS sequence"/>
</dbReference>